<proteinExistence type="predicted"/>
<comment type="caution">
    <text evidence="1">The sequence shown here is derived from an EMBL/GenBank/DDBJ whole genome shotgun (WGS) entry which is preliminary data.</text>
</comment>
<name>A0A9P0T1I1_PIEBR</name>
<keyword evidence="2" id="KW-1185">Reference proteome</keyword>
<accession>A0A9P0T1I1</accession>
<evidence type="ECO:0000313" key="1">
    <source>
        <dbReference type="EMBL" id="CAH3997019.1"/>
    </source>
</evidence>
<gene>
    <name evidence="1" type="ORF">PIBRA_LOCUS2408</name>
</gene>
<dbReference type="AlphaFoldDB" id="A0A9P0T1I1"/>
<sequence length="73" mass="8290">MDAVSPIHGQFGPLPYGVAHVSDIDGRPRMTSIWPGRMDFNPFGNPELPDVHPNGIFFYHSWDNFGRRLLHSD</sequence>
<dbReference type="Proteomes" id="UP001152562">
    <property type="component" value="Unassembled WGS sequence"/>
</dbReference>
<organism evidence="1 2">
    <name type="scientific">Pieris brassicae</name>
    <name type="common">White butterfly</name>
    <name type="synonym">Large white butterfly</name>
    <dbReference type="NCBI Taxonomy" id="7116"/>
    <lineage>
        <taxon>Eukaryota</taxon>
        <taxon>Metazoa</taxon>
        <taxon>Ecdysozoa</taxon>
        <taxon>Arthropoda</taxon>
        <taxon>Hexapoda</taxon>
        <taxon>Insecta</taxon>
        <taxon>Pterygota</taxon>
        <taxon>Neoptera</taxon>
        <taxon>Endopterygota</taxon>
        <taxon>Lepidoptera</taxon>
        <taxon>Glossata</taxon>
        <taxon>Ditrysia</taxon>
        <taxon>Papilionoidea</taxon>
        <taxon>Pieridae</taxon>
        <taxon>Pierinae</taxon>
        <taxon>Pieris</taxon>
    </lineage>
</organism>
<reference evidence="1" key="1">
    <citation type="submission" date="2022-05" db="EMBL/GenBank/DDBJ databases">
        <authorList>
            <person name="Okamura Y."/>
        </authorList>
    </citation>
    <scope>NUCLEOTIDE SEQUENCE</scope>
</reference>
<protein>
    <submittedName>
        <fullName evidence="1">Uncharacterized protein</fullName>
    </submittedName>
</protein>
<evidence type="ECO:0000313" key="2">
    <source>
        <dbReference type="Proteomes" id="UP001152562"/>
    </source>
</evidence>
<dbReference type="EMBL" id="CALOZG010000003">
    <property type="protein sequence ID" value="CAH3997019.1"/>
    <property type="molecule type" value="Genomic_DNA"/>
</dbReference>